<comment type="caution">
    <text evidence="3">The sequence shown here is derived from an EMBL/GenBank/DDBJ whole genome shotgun (WGS) entry which is preliminary data.</text>
</comment>
<keyword evidence="4" id="KW-1185">Reference proteome</keyword>
<evidence type="ECO:0000313" key="3">
    <source>
        <dbReference type="EMBL" id="RYU10253.1"/>
    </source>
</evidence>
<feature type="domain" description="MEDS" evidence="2">
    <location>
        <begin position="13"/>
        <end position="153"/>
    </location>
</feature>
<gene>
    <name evidence="3" type="ORF">ETU37_17835</name>
</gene>
<keyword evidence="3" id="KW-0418">Kinase</keyword>
<dbReference type="Pfam" id="PF13581">
    <property type="entry name" value="HATPase_c_2"/>
    <property type="match status" value="1"/>
</dbReference>
<evidence type="ECO:0000313" key="4">
    <source>
        <dbReference type="Proteomes" id="UP000291189"/>
    </source>
</evidence>
<protein>
    <submittedName>
        <fullName evidence="3">Sensor histidine kinase</fullName>
    </submittedName>
</protein>
<dbReference type="Gene3D" id="3.30.565.10">
    <property type="entry name" value="Histidine kinase-like ATPase, C-terminal domain"/>
    <property type="match status" value="1"/>
</dbReference>
<reference evidence="3 4" key="1">
    <citation type="submission" date="2019-01" db="EMBL/GenBank/DDBJ databases">
        <title>Nocardioides guangzhouensis sp. nov., an actinobacterium isolated from soil.</title>
        <authorList>
            <person name="Fu Y."/>
            <person name="Cai Y."/>
            <person name="Lin Z."/>
            <person name="Chen P."/>
        </authorList>
    </citation>
    <scope>NUCLEOTIDE SEQUENCE [LARGE SCALE GENOMIC DNA]</scope>
    <source>
        <strain evidence="3 4">NBRC 105384</strain>
    </source>
</reference>
<dbReference type="EMBL" id="SDPU01000032">
    <property type="protein sequence ID" value="RYU10253.1"/>
    <property type="molecule type" value="Genomic_DNA"/>
</dbReference>
<dbReference type="SUPFAM" id="SSF55874">
    <property type="entry name" value="ATPase domain of HSP90 chaperone/DNA topoisomerase II/histidine kinase"/>
    <property type="match status" value="1"/>
</dbReference>
<dbReference type="InterPro" id="IPR036890">
    <property type="entry name" value="HATPase_C_sf"/>
</dbReference>
<name>A0A4Q5IWD7_9ACTN</name>
<organism evidence="3 4">
    <name type="scientific">Nocardioides iriomotensis</name>
    <dbReference type="NCBI Taxonomy" id="715784"/>
    <lineage>
        <taxon>Bacteria</taxon>
        <taxon>Bacillati</taxon>
        <taxon>Actinomycetota</taxon>
        <taxon>Actinomycetes</taxon>
        <taxon>Propionibacteriales</taxon>
        <taxon>Nocardioidaceae</taxon>
        <taxon>Nocardioides</taxon>
    </lineage>
</organism>
<dbReference type="Pfam" id="PF14417">
    <property type="entry name" value="MEDS"/>
    <property type="match status" value="1"/>
</dbReference>
<sequence>MTPLAGAHPDYSHGLLLHSTDDGLVEGTQAFVAEGLESGGQVLVHGTRDRVALMRRALGDAPRLEYGFDEELYLEPSRTLFSYQRRLAELPETTELWVTGTVPLGRDHAAQGAWNRYESSVDEALAAYPFRALCTYDTRTTPAPVIEAVRATHASFGAGPTSRPNGEYVDPAAFLASPLARVPTLPTWRPSATATIDDLNDLTPARHLLLAAARDASAVSSDTVEQFLMAVHEVAANGLVHGAPPVSVTLWADVALLTCRVEDCGPGDLDPLTGLRHPGERQPMGLWVARQLVDDLFITNGPSGGCSIVLTAM</sequence>
<dbReference type="InterPro" id="IPR025847">
    <property type="entry name" value="MEDS_domain"/>
</dbReference>
<dbReference type="OrthoDB" id="4088450at2"/>
<evidence type="ECO:0000259" key="1">
    <source>
        <dbReference type="Pfam" id="PF13581"/>
    </source>
</evidence>
<proteinExistence type="predicted"/>
<feature type="domain" description="Histidine kinase/HSP90-like ATPase" evidence="1">
    <location>
        <begin position="198"/>
        <end position="305"/>
    </location>
</feature>
<accession>A0A4Q5IWD7</accession>
<evidence type="ECO:0000259" key="2">
    <source>
        <dbReference type="Pfam" id="PF14417"/>
    </source>
</evidence>
<keyword evidence="3" id="KW-0808">Transferase</keyword>
<dbReference type="InterPro" id="IPR003594">
    <property type="entry name" value="HATPase_dom"/>
</dbReference>
<dbReference type="GO" id="GO:0016301">
    <property type="term" value="F:kinase activity"/>
    <property type="evidence" value="ECO:0007669"/>
    <property type="project" value="UniProtKB-KW"/>
</dbReference>
<dbReference type="AlphaFoldDB" id="A0A4Q5IWD7"/>
<dbReference type="Proteomes" id="UP000291189">
    <property type="component" value="Unassembled WGS sequence"/>
</dbReference>
<dbReference type="RefSeq" id="WP_129988689.1">
    <property type="nucleotide sequence ID" value="NZ_SDPU01000032.1"/>
</dbReference>